<dbReference type="Gene3D" id="1.10.579.10">
    <property type="entry name" value="DNA Cyclobutane Dipyrimidine Photolyase, subunit A, domain 3"/>
    <property type="match status" value="1"/>
</dbReference>
<dbReference type="AlphaFoldDB" id="A0A819ZE20"/>
<evidence type="ECO:0000313" key="10">
    <source>
        <dbReference type="Proteomes" id="UP000663870"/>
    </source>
</evidence>
<dbReference type="SUPFAM" id="SSF48173">
    <property type="entry name" value="Cryptochrome/photolyase FAD-binding domain"/>
    <property type="match status" value="1"/>
</dbReference>
<sequence>MLVWISHMNNDYVIHMYCCDPRQITDKTCKCDFVKSFPDIYTHLRVALEKQGIQLRRLINIPNTFKALPDLSVSRFIPTDVGTDPRENRYFNMVKQTFDYDPNGIFVRTWCHELARLSNEYI</sequence>
<dbReference type="EMBL" id="CAJNOL010005444">
    <property type="protein sequence ID" value="CAF1605250.1"/>
    <property type="molecule type" value="Genomic_DNA"/>
</dbReference>
<dbReference type="Proteomes" id="UP000663864">
    <property type="component" value="Unassembled WGS sequence"/>
</dbReference>
<comment type="caution">
    <text evidence="8">The sequence shown here is derived from an EMBL/GenBank/DDBJ whole genome shotgun (WGS) entry which is preliminary data.</text>
</comment>
<dbReference type="EMBL" id="CAJOBD010011663">
    <property type="protein sequence ID" value="CAF4170706.1"/>
    <property type="molecule type" value="Genomic_DNA"/>
</dbReference>
<dbReference type="Proteomes" id="UP000663882">
    <property type="component" value="Unassembled WGS sequence"/>
</dbReference>
<evidence type="ECO:0000259" key="1">
    <source>
        <dbReference type="Pfam" id="PF03441"/>
    </source>
</evidence>
<dbReference type="OrthoDB" id="435881at2759"/>
<feature type="domain" description="Cryptochrome/DNA photolyase FAD-binding" evidence="1">
    <location>
        <begin position="81"/>
        <end position="122"/>
    </location>
</feature>
<organism evidence="8 9">
    <name type="scientific">Rotaria sordida</name>
    <dbReference type="NCBI Taxonomy" id="392033"/>
    <lineage>
        <taxon>Eukaryota</taxon>
        <taxon>Metazoa</taxon>
        <taxon>Spiralia</taxon>
        <taxon>Gnathifera</taxon>
        <taxon>Rotifera</taxon>
        <taxon>Eurotatoria</taxon>
        <taxon>Bdelloidea</taxon>
        <taxon>Philodinida</taxon>
        <taxon>Philodinidae</taxon>
        <taxon>Rotaria</taxon>
    </lineage>
</organism>
<dbReference type="Proteomes" id="UP000663836">
    <property type="component" value="Unassembled WGS sequence"/>
</dbReference>
<dbReference type="Proteomes" id="UP000663870">
    <property type="component" value="Unassembled WGS sequence"/>
</dbReference>
<dbReference type="EMBL" id="CAJNOH010004054">
    <property type="protein sequence ID" value="CAF1358102.1"/>
    <property type="molecule type" value="Genomic_DNA"/>
</dbReference>
<evidence type="ECO:0000313" key="5">
    <source>
        <dbReference type="EMBL" id="CAF1422741.1"/>
    </source>
</evidence>
<evidence type="ECO:0000313" key="9">
    <source>
        <dbReference type="Proteomes" id="UP000663836"/>
    </source>
</evidence>
<gene>
    <name evidence="7" type="ORF">FNK824_LOCUS29027</name>
    <name evidence="8" type="ORF">JBS370_LOCUS34994</name>
    <name evidence="6" type="ORF">JXQ802_LOCUS48773</name>
    <name evidence="3" type="ORF">PYM288_LOCUS32740</name>
    <name evidence="2" type="ORF">RFH988_LOCUS30555</name>
    <name evidence="4" type="ORF">SEV965_LOCUS30711</name>
    <name evidence="5" type="ORF">ZHD862_LOCUS34018</name>
</gene>
<name>A0A819ZE20_9BILA</name>
<evidence type="ECO:0000313" key="3">
    <source>
        <dbReference type="EMBL" id="CAF1358102.1"/>
    </source>
</evidence>
<evidence type="ECO:0000313" key="4">
    <source>
        <dbReference type="EMBL" id="CAF1386865.1"/>
    </source>
</evidence>
<dbReference type="Proteomes" id="UP000663874">
    <property type="component" value="Unassembled WGS sequence"/>
</dbReference>
<proteinExistence type="predicted"/>
<dbReference type="Proteomes" id="UP000663854">
    <property type="component" value="Unassembled WGS sequence"/>
</dbReference>
<dbReference type="Pfam" id="PF03441">
    <property type="entry name" value="FAD_binding_7"/>
    <property type="match status" value="1"/>
</dbReference>
<evidence type="ECO:0000313" key="6">
    <source>
        <dbReference type="EMBL" id="CAF1605250.1"/>
    </source>
</evidence>
<accession>A0A819ZE20</accession>
<keyword evidence="10" id="KW-1185">Reference proteome</keyword>
<protein>
    <recommendedName>
        <fullName evidence="1">Cryptochrome/DNA photolyase FAD-binding domain-containing protein</fullName>
    </recommendedName>
</protein>
<dbReference type="InterPro" id="IPR005101">
    <property type="entry name" value="Cryptochr/Photolyase_FAD-bd"/>
</dbReference>
<reference evidence="8" key="1">
    <citation type="submission" date="2021-02" db="EMBL/GenBank/DDBJ databases">
        <authorList>
            <person name="Nowell W R."/>
        </authorList>
    </citation>
    <scope>NUCLEOTIDE SEQUENCE</scope>
</reference>
<dbReference type="Proteomes" id="UP000663889">
    <property type="component" value="Unassembled WGS sequence"/>
</dbReference>
<evidence type="ECO:0000313" key="2">
    <source>
        <dbReference type="EMBL" id="CAF1317016.1"/>
    </source>
</evidence>
<dbReference type="EMBL" id="CAJNOU010003369">
    <property type="protein sequence ID" value="CAF1386865.1"/>
    <property type="molecule type" value="Genomic_DNA"/>
</dbReference>
<dbReference type="EMBL" id="CAJNOT010004235">
    <property type="protein sequence ID" value="CAF1422741.1"/>
    <property type="molecule type" value="Genomic_DNA"/>
</dbReference>
<evidence type="ECO:0000313" key="8">
    <source>
        <dbReference type="EMBL" id="CAF4170706.1"/>
    </source>
</evidence>
<dbReference type="InterPro" id="IPR036134">
    <property type="entry name" value="Crypto/Photolyase_FAD-like_sf"/>
</dbReference>
<dbReference type="EMBL" id="CAJOBE010008236">
    <property type="protein sequence ID" value="CAF4056816.1"/>
    <property type="molecule type" value="Genomic_DNA"/>
</dbReference>
<evidence type="ECO:0000313" key="7">
    <source>
        <dbReference type="EMBL" id="CAF4056816.1"/>
    </source>
</evidence>
<dbReference type="EMBL" id="CAJNOO010003084">
    <property type="protein sequence ID" value="CAF1317016.1"/>
    <property type="molecule type" value="Genomic_DNA"/>
</dbReference>